<name>A0AAN8WW43_HALRR</name>
<comment type="caution">
    <text evidence="2">The sequence shown here is derived from an EMBL/GenBank/DDBJ whole genome shotgun (WGS) entry which is preliminary data.</text>
</comment>
<feature type="compositionally biased region" description="Low complexity" evidence="1">
    <location>
        <begin position="86"/>
        <end position="101"/>
    </location>
</feature>
<evidence type="ECO:0000313" key="2">
    <source>
        <dbReference type="EMBL" id="KAK7067370.1"/>
    </source>
</evidence>
<organism evidence="2 3">
    <name type="scientific">Halocaridina rubra</name>
    <name type="common">Hawaiian red shrimp</name>
    <dbReference type="NCBI Taxonomy" id="373956"/>
    <lineage>
        <taxon>Eukaryota</taxon>
        <taxon>Metazoa</taxon>
        <taxon>Ecdysozoa</taxon>
        <taxon>Arthropoda</taxon>
        <taxon>Crustacea</taxon>
        <taxon>Multicrustacea</taxon>
        <taxon>Malacostraca</taxon>
        <taxon>Eumalacostraca</taxon>
        <taxon>Eucarida</taxon>
        <taxon>Decapoda</taxon>
        <taxon>Pleocyemata</taxon>
        <taxon>Caridea</taxon>
        <taxon>Atyoidea</taxon>
        <taxon>Atyidae</taxon>
        <taxon>Halocaridina</taxon>
    </lineage>
</organism>
<dbReference type="AlphaFoldDB" id="A0AAN8WW43"/>
<dbReference type="Proteomes" id="UP001381693">
    <property type="component" value="Unassembled WGS sequence"/>
</dbReference>
<gene>
    <name evidence="2" type="ORF">SK128_017785</name>
</gene>
<dbReference type="EMBL" id="JAXCGZ010018700">
    <property type="protein sequence ID" value="KAK7067370.1"/>
    <property type="molecule type" value="Genomic_DNA"/>
</dbReference>
<feature type="region of interest" description="Disordered" evidence="1">
    <location>
        <begin position="86"/>
        <end position="118"/>
    </location>
</feature>
<protein>
    <submittedName>
        <fullName evidence="2">Uncharacterized protein</fullName>
    </submittedName>
</protein>
<evidence type="ECO:0000256" key="1">
    <source>
        <dbReference type="SAM" id="MobiDB-lite"/>
    </source>
</evidence>
<keyword evidence="3" id="KW-1185">Reference proteome</keyword>
<sequence length="118" mass="11651">MMVGGTGGSVMYAAPGGVVYAAPQTSLQDGATPVLLNLPHGLQVAHDQNGSTTGPLVTLPMALTSLQQSAAAAAVVSAASAAAAAANMNNSNSSSSSASSNQSLPTDLSMHIKREKRS</sequence>
<proteinExistence type="predicted"/>
<accession>A0AAN8WW43</accession>
<evidence type="ECO:0000313" key="3">
    <source>
        <dbReference type="Proteomes" id="UP001381693"/>
    </source>
</evidence>
<reference evidence="2 3" key="1">
    <citation type="submission" date="2023-11" db="EMBL/GenBank/DDBJ databases">
        <title>Halocaridina rubra genome assembly.</title>
        <authorList>
            <person name="Smith C."/>
        </authorList>
    </citation>
    <scope>NUCLEOTIDE SEQUENCE [LARGE SCALE GENOMIC DNA]</scope>
    <source>
        <strain evidence="2">EP-1</strain>
        <tissue evidence="2">Whole</tissue>
    </source>
</reference>